<comment type="caution">
    <text evidence="10">The sequence shown here is derived from an EMBL/GenBank/DDBJ whole genome shotgun (WGS) entry which is preliminary data.</text>
</comment>
<reference evidence="10 11" key="1">
    <citation type="submission" date="2014-12" db="EMBL/GenBank/DDBJ databases">
        <title>Isolation of bacteria from lake water.</title>
        <authorList>
            <person name="Sheng K.-Y."/>
            <person name="Chin P.-S."/>
            <person name="Chan K.-G."/>
            <person name="Tan G.S."/>
        </authorList>
    </citation>
    <scope>NUCLEOTIDE SEQUENCE [LARGE SCALE GENOMIC DNA]</scope>
    <source>
        <strain evidence="10 11">KY4</strain>
    </source>
</reference>
<dbReference type="AlphaFoldDB" id="A0A0D7K8B6"/>
<dbReference type="STRING" id="80878.RP29_10425"/>
<dbReference type="InterPro" id="IPR005790">
    <property type="entry name" value="DNA_polIII_delta"/>
</dbReference>
<dbReference type="InterPro" id="IPR027417">
    <property type="entry name" value="P-loop_NTPase"/>
</dbReference>
<dbReference type="SUPFAM" id="SSF48019">
    <property type="entry name" value="post-AAA+ oligomerization domain-like"/>
    <property type="match status" value="1"/>
</dbReference>
<comment type="similarity">
    <text evidence="7">Belongs to the DNA polymerase HolA subunit family.</text>
</comment>
<keyword evidence="4" id="KW-0548">Nucleotidyltransferase</keyword>
<evidence type="ECO:0000256" key="1">
    <source>
        <dbReference type="ARBA" id="ARBA00012417"/>
    </source>
</evidence>
<gene>
    <name evidence="10" type="ORF">RP29_10425</name>
</gene>
<dbReference type="NCBIfam" id="TIGR01128">
    <property type="entry name" value="holA"/>
    <property type="match status" value="1"/>
</dbReference>
<sequence length="351" mass="38314">MQVALAQLSNHLQRALSPLYILHGDEPLLQQEAADAIRATARTQGYTERSSYTVAGAHFDWSAVLAAGGSLSLFADKQIVEIRIPSGKPGKDGSVALQQIAESARGNDSTLTMVMLPRLDKATKTGAWFAALEGNGVSLQIDPIERGQLPQWIAQRLAQQGQRVVAGEEGQRTLQFFADRVEGNLLAAHQEIQKLALLHPAGELTQAQVEAAVLNVARYDVFKLSESVLAGQTGRVQRMLDGLQAEGEAEVLVHWALAEDIRALKRVKDAMNAGKPLPMALRENRIWGPKERLFERILPKASDAALARLLQSAHIVDGIVKGLKVPDWPQDGWQALQRLAFQLCRLTSAAR</sequence>
<keyword evidence="6" id="KW-0239">DNA-directed DNA polymerase</keyword>
<dbReference type="EC" id="2.7.7.7" evidence="1"/>
<dbReference type="PATRIC" id="fig|80878.5.peg.1744"/>
<keyword evidence="11" id="KW-1185">Reference proteome</keyword>
<dbReference type="Proteomes" id="UP000032566">
    <property type="component" value="Unassembled WGS sequence"/>
</dbReference>
<evidence type="ECO:0000256" key="7">
    <source>
        <dbReference type="ARBA" id="ARBA00034754"/>
    </source>
</evidence>
<evidence type="ECO:0000313" key="11">
    <source>
        <dbReference type="Proteomes" id="UP000032566"/>
    </source>
</evidence>
<evidence type="ECO:0000256" key="4">
    <source>
        <dbReference type="ARBA" id="ARBA00022695"/>
    </source>
</evidence>
<accession>A0A0D7K8B6</accession>
<dbReference type="CDD" id="cd18138">
    <property type="entry name" value="HLD_clamp_pol_III_delta"/>
    <property type="match status" value="1"/>
</dbReference>
<dbReference type="Pfam" id="PF06144">
    <property type="entry name" value="DNA_pol3_delta"/>
    <property type="match status" value="1"/>
</dbReference>
<dbReference type="OrthoDB" id="9770982at2"/>
<keyword evidence="3" id="KW-0808">Transferase</keyword>
<name>A0A0D7K8B6_9BURK</name>
<dbReference type="PANTHER" id="PTHR34388">
    <property type="entry name" value="DNA POLYMERASE III SUBUNIT DELTA"/>
    <property type="match status" value="1"/>
</dbReference>
<dbReference type="GO" id="GO:0006261">
    <property type="term" value="P:DNA-templated DNA replication"/>
    <property type="evidence" value="ECO:0007669"/>
    <property type="project" value="TreeGrafter"/>
</dbReference>
<dbReference type="GO" id="GO:0009360">
    <property type="term" value="C:DNA polymerase III complex"/>
    <property type="evidence" value="ECO:0007669"/>
    <property type="project" value="InterPro"/>
</dbReference>
<comment type="catalytic activity">
    <reaction evidence="8">
        <text>DNA(n) + a 2'-deoxyribonucleoside 5'-triphosphate = DNA(n+1) + diphosphate</text>
        <dbReference type="Rhea" id="RHEA:22508"/>
        <dbReference type="Rhea" id="RHEA-COMP:17339"/>
        <dbReference type="Rhea" id="RHEA-COMP:17340"/>
        <dbReference type="ChEBI" id="CHEBI:33019"/>
        <dbReference type="ChEBI" id="CHEBI:61560"/>
        <dbReference type="ChEBI" id="CHEBI:173112"/>
        <dbReference type="EC" id="2.7.7.7"/>
    </reaction>
</comment>
<feature type="domain" description="DNA polymerase III delta N-terminal" evidence="9">
    <location>
        <begin position="20"/>
        <end position="137"/>
    </location>
</feature>
<protein>
    <recommendedName>
        <fullName evidence="2">DNA polymerase III subunit delta</fullName>
        <ecNumber evidence="1">2.7.7.7</ecNumber>
    </recommendedName>
</protein>
<dbReference type="GO" id="GO:0003677">
    <property type="term" value="F:DNA binding"/>
    <property type="evidence" value="ECO:0007669"/>
    <property type="project" value="InterPro"/>
</dbReference>
<evidence type="ECO:0000259" key="9">
    <source>
        <dbReference type="Pfam" id="PF06144"/>
    </source>
</evidence>
<organism evidence="10 11">
    <name type="scientific">Acidovorax temperans</name>
    <dbReference type="NCBI Taxonomy" id="80878"/>
    <lineage>
        <taxon>Bacteria</taxon>
        <taxon>Pseudomonadati</taxon>
        <taxon>Pseudomonadota</taxon>
        <taxon>Betaproteobacteria</taxon>
        <taxon>Burkholderiales</taxon>
        <taxon>Comamonadaceae</taxon>
        <taxon>Acidovorax</taxon>
    </lineage>
</organism>
<evidence type="ECO:0000256" key="2">
    <source>
        <dbReference type="ARBA" id="ARBA00017703"/>
    </source>
</evidence>
<dbReference type="SUPFAM" id="SSF52540">
    <property type="entry name" value="P-loop containing nucleoside triphosphate hydrolases"/>
    <property type="match status" value="1"/>
</dbReference>
<evidence type="ECO:0000256" key="5">
    <source>
        <dbReference type="ARBA" id="ARBA00022705"/>
    </source>
</evidence>
<dbReference type="PANTHER" id="PTHR34388:SF1">
    <property type="entry name" value="DNA POLYMERASE III SUBUNIT DELTA"/>
    <property type="match status" value="1"/>
</dbReference>
<dbReference type="Gene3D" id="1.20.272.10">
    <property type="match status" value="1"/>
</dbReference>
<dbReference type="RefSeq" id="WP_044398113.1">
    <property type="nucleotide sequence ID" value="NZ_JXYQ01000031.1"/>
</dbReference>
<proteinExistence type="inferred from homology"/>
<evidence type="ECO:0000256" key="6">
    <source>
        <dbReference type="ARBA" id="ARBA00022932"/>
    </source>
</evidence>
<evidence type="ECO:0000256" key="8">
    <source>
        <dbReference type="ARBA" id="ARBA00049244"/>
    </source>
</evidence>
<keyword evidence="5" id="KW-0235">DNA replication</keyword>
<dbReference type="EMBL" id="JXYQ01000031">
    <property type="protein sequence ID" value="KJA10575.1"/>
    <property type="molecule type" value="Genomic_DNA"/>
</dbReference>
<dbReference type="InterPro" id="IPR008921">
    <property type="entry name" value="DNA_pol3_clamp-load_cplx_C"/>
</dbReference>
<dbReference type="GO" id="GO:0003887">
    <property type="term" value="F:DNA-directed DNA polymerase activity"/>
    <property type="evidence" value="ECO:0007669"/>
    <property type="project" value="UniProtKB-KW"/>
</dbReference>
<dbReference type="Gene3D" id="1.10.8.60">
    <property type="match status" value="1"/>
</dbReference>
<dbReference type="Gene3D" id="3.40.50.300">
    <property type="entry name" value="P-loop containing nucleotide triphosphate hydrolases"/>
    <property type="match status" value="1"/>
</dbReference>
<dbReference type="InterPro" id="IPR010372">
    <property type="entry name" value="DNA_pol3_delta_N"/>
</dbReference>
<evidence type="ECO:0000256" key="3">
    <source>
        <dbReference type="ARBA" id="ARBA00022679"/>
    </source>
</evidence>
<evidence type="ECO:0000313" key="10">
    <source>
        <dbReference type="EMBL" id="KJA10575.1"/>
    </source>
</evidence>